<proteinExistence type="inferred from homology"/>
<evidence type="ECO:0000259" key="9">
    <source>
        <dbReference type="SMART" id="SM01071"/>
    </source>
</evidence>
<dbReference type="GO" id="GO:0051087">
    <property type="term" value="F:protein-folding chaperone binding"/>
    <property type="evidence" value="ECO:0007669"/>
    <property type="project" value="TreeGrafter"/>
</dbReference>
<dbReference type="Pfam" id="PF03234">
    <property type="entry name" value="CDC37_N"/>
    <property type="match status" value="1"/>
</dbReference>
<dbReference type="AlphaFoldDB" id="A0AAF0F667"/>
<dbReference type="InterPro" id="IPR013874">
    <property type="entry name" value="Cdc37_Hsp90-bd"/>
</dbReference>
<dbReference type="GO" id="GO:0050821">
    <property type="term" value="P:protein stabilization"/>
    <property type="evidence" value="ECO:0007669"/>
    <property type="project" value="TreeGrafter"/>
</dbReference>
<evidence type="ECO:0000256" key="6">
    <source>
        <dbReference type="SAM" id="MobiDB-lite"/>
    </source>
</evidence>
<dbReference type="GO" id="GO:0031072">
    <property type="term" value="F:heat shock protein binding"/>
    <property type="evidence" value="ECO:0007669"/>
    <property type="project" value="TreeGrafter"/>
</dbReference>
<dbReference type="GO" id="GO:0006457">
    <property type="term" value="P:protein folding"/>
    <property type="evidence" value="ECO:0007669"/>
    <property type="project" value="TreeGrafter"/>
</dbReference>
<dbReference type="GO" id="GO:0019901">
    <property type="term" value="F:protein kinase binding"/>
    <property type="evidence" value="ECO:0007669"/>
    <property type="project" value="InterPro"/>
</dbReference>
<feature type="domain" description="Cdc37 N-terminal" evidence="9">
    <location>
        <begin position="3"/>
        <end position="182"/>
    </location>
</feature>
<dbReference type="Pfam" id="PF08565">
    <property type="entry name" value="CDC37_M"/>
    <property type="match status" value="1"/>
</dbReference>
<dbReference type="PANTHER" id="PTHR12800:SF4">
    <property type="entry name" value="HSP90 CO-CHAPERONE CDC37"/>
    <property type="match status" value="1"/>
</dbReference>
<evidence type="ECO:0000256" key="5">
    <source>
        <dbReference type="ARBA" id="ARBA00031396"/>
    </source>
</evidence>
<dbReference type="PANTHER" id="PTHR12800">
    <property type="entry name" value="CDC37-RELATED"/>
    <property type="match status" value="1"/>
</dbReference>
<sequence length="491" mass="54654">MGKLDYSKWDNLELSDDSDIEVHPNVDKNSFIKWKQRDIHEKREMRKIERSQLEAEERTNTDLTPELTRLVSSTRSEGASFYQRELARLVAGRAERGNKDGPDGPTLDDMLLSLLLQINQEDKVKEKANSPELGDVLVATLESHMKRLAERQQTVHAKLKEMDEEDKRKITSDSLHDGWDSGHVAKPEAPVQKPPAKKTTQQIETLNPGASHSSAPPKSGNDSDAEDEEVPTVTPVMKTFASLPSALAGVPFATKAFPEGFNPAKQLKLEAFQETFQYLGSHKELLDESYGASDALLMQAFESQMAGQKALARLCTEKALLVQYCNKLGRDGVSLFFKRMLSPDGRAASVFLNDVLATYDRIASRADTLAKQYKDDGEGAEQIQLMAEDPNTVISFDIPDGPPPEDITIEGEGAETMDVGQVRAWLQRRWEIFNGFDEDFREALKTKSLDRVNAALGKMPVEKAEVAVQELDQAGILNFSSTEVRDETGRS</sequence>
<feature type="domain" description="Cdc37 Hsp90 binding" evidence="8">
    <location>
        <begin position="185"/>
        <end position="381"/>
    </location>
</feature>
<accession>A0AAF0F667</accession>
<dbReference type="InterPro" id="IPR013873">
    <property type="entry name" value="Cdc37_C"/>
</dbReference>
<comment type="similarity">
    <text evidence="2">Belongs to the CDC37 family.</text>
</comment>
<dbReference type="SUPFAM" id="SSF101391">
    <property type="entry name" value="Hsp90 co-chaperone CDC37"/>
    <property type="match status" value="1"/>
</dbReference>
<evidence type="ECO:0000259" key="8">
    <source>
        <dbReference type="SMART" id="SM01070"/>
    </source>
</evidence>
<feature type="compositionally biased region" description="Polar residues" evidence="6">
    <location>
        <begin position="198"/>
        <end position="222"/>
    </location>
</feature>
<dbReference type="InterPro" id="IPR038189">
    <property type="entry name" value="Cdc37_Hsp90-bd_sf"/>
</dbReference>
<dbReference type="InterPro" id="IPR013855">
    <property type="entry name" value="Cdc37_N_dom"/>
</dbReference>
<feature type="domain" description="Cdc37 C-terminal" evidence="7">
    <location>
        <begin position="396"/>
        <end position="490"/>
    </location>
</feature>
<dbReference type="RefSeq" id="XP_060124246.1">
    <property type="nucleotide sequence ID" value="XM_060268263.1"/>
</dbReference>
<protein>
    <recommendedName>
        <fullName evidence="5">Hsp90 chaperone protein kinase-targeting subunit</fullName>
    </recommendedName>
</protein>
<organism evidence="10 11">
    <name type="scientific">Malassezia japonica</name>
    <dbReference type="NCBI Taxonomy" id="223818"/>
    <lineage>
        <taxon>Eukaryota</taxon>
        <taxon>Fungi</taxon>
        <taxon>Dikarya</taxon>
        <taxon>Basidiomycota</taxon>
        <taxon>Ustilaginomycotina</taxon>
        <taxon>Malasseziomycetes</taxon>
        <taxon>Malasseziales</taxon>
        <taxon>Malasseziaceae</taxon>
        <taxon>Malassezia</taxon>
    </lineage>
</organism>
<keyword evidence="11" id="KW-1185">Reference proteome</keyword>
<dbReference type="Gene3D" id="1.20.58.610">
    <property type="entry name" value="Cdc37, Hsp90 binding domain"/>
    <property type="match status" value="1"/>
</dbReference>
<evidence type="ECO:0000256" key="1">
    <source>
        <dbReference type="ARBA" id="ARBA00004496"/>
    </source>
</evidence>
<dbReference type="Proteomes" id="UP001217754">
    <property type="component" value="Chromosome 9"/>
</dbReference>
<comment type="subcellular location">
    <subcellularLocation>
        <location evidence="1">Cytoplasm</location>
    </subcellularLocation>
</comment>
<name>A0AAF0F667_9BASI</name>
<dbReference type="SMART" id="SM01069">
    <property type="entry name" value="CDC37_C"/>
    <property type="match status" value="1"/>
</dbReference>
<gene>
    <name evidence="10" type="primary">CDC37</name>
    <name evidence="10" type="ORF">MJAP1_004346</name>
</gene>
<keyword evidence="3" id="KW-0963">Cytoplasm</keyword>
<dbReference type="GeneID" id="85227997"/>
<feature type="region of interest" description="Disordered" evidence="6">
    <location>
        <begin position="155"/>
        <end position="231"/>
    </location>
</feature>
<evidence type="ECO:0000313" key="10">
    <source>
        <dbReference type="EMBL" id="WFD41349.1"/>
    </source>
</evidence>
<dbReference type="SMART" id="SM01071">
    <property type="entry name" value="CDC37_N"/>
    <property type="match status" value="1"/>
</dbReference>
<dbReference type="SMART" id="SM01070">
    <property type="entry name" value="CDC37_M"/>
    <property type="match status" value="1"/>
</dbReference>
<dbReference type="EMBL" id="CP119966">
    <property type="protein sequence ID" value="WFD41349.1"/>
    <property type="molecule type" value="Genomic_DNA"/>
</dbReference>
<evidence type="ECO:0000256" key="4">
    <source>
        <dbReference type="ARBA" id="ARBA00023186"/>
    </source>
</evidence>
<dbReference type="Pfam" id="PF08564">
    <property type="entry name" value="CDC37_C"/>
    <property type="match status" value="1"/>
</dbReference>
<feature type="compositionally biased region" description="Basic and acidic residues" evidence="6">
    <location>
        <begin position="158"/>
        <end position="186"/>
    </location>
</feature>
<evidence type="ECO:0000256" key="2">
    <source>
        <dbReference type="ARBA" id="ARBA00006222"/>
    </source>
</evidence>
<evidence type="ECO:0000259" key="7">
    <source>
        <dbReference type="SMART" id="SM01069"/>
    </source>
</evidence>
<keyword evidence="4" id="KW-0143">Chaperone</keyword>
<dbReference type="GO" id="GO:0051082">
    <property type="term" value="F:unfolded protein binding"/>
    <property type="evidence" value="ECO:0007669"/>
    <property type="project" value="TreeGrafter"/>
</dbReference>
<dbReference type="GO" id="GO:0005737">
    <property type="term" value="C:cytoplasm"/>
    <property type="evidence" value="ECO:0007669"/>
    <property type="project" value="UniProtKB-SubCell"/>
</dbReference>
<dbReference type="InterPro" id="IPR004918">
    <property type="entry name" value="Cdc37"/>
</dbReference>
<evidence type="ECO:0000256" key="3">
    <source>
        <dbReference type="ARBA" id="ARBA00022490"/>
    </source>
</evidence>
<reference evidence="10" key="1">
    <citation type="submission" date="2023-03" db="EMBL/GenBank/DDBJ databases">
        <title>Mating type loci evolution in Malassezia.</title>
        <authorList>
            <person name="Coelho M.A."/>
        </authorList>
    </citation>
    <scope>NUCLEOTIDE SEQUENCE</scope>
    <source>
        <strain evidence="10">CBS 9431</strain>
    </source>
</reference>
<evidence type="ECO:0000313" key="11">
    <source>
        <dbReference type="Proteomes" id="UP001217754"/>
    </source>
</evidence>